<evidence type="ECO:0000313" key="8">
    <source>
        <dbReference type="EMBL" id="KAK8557574.1"/>
    </source>
</evidence>
<dbReference type="InterPro" id="IPR000719">
    <property type="entry name" value="Prot_kinase_dom"/>
</dbReference>
<dbReference type="PANTHER" id="PTHR47985:SF31">
    <property type="entry name" value="SERINE_THREONINE-PROTEIN KINASE PBL26-RELATED"/>
    <property type="match status" value="1"/>
</dbReference>
<keyword evidence="4" id="KW-0472">Membrane</keyword>
<proteinExistence type="predicted"/>
<feature type="region of interest" description="Disordered" evidence="6">
    <location>
        <begin position="12"/>
        <end position="63"/>
    </location>
</feature>
<name>A0ABR2EFD6_9ROSI</name>
<organism evidence="8 9">
    <name type="scientific">Hibiscus sabdariffa</name>
    <name type="common">roselle</name>
    <dbReference type="NCBI Taxonomy" id="183260"/>
    <lineage>
        <taxon>Eukaryota</taxon>
        <taxon>Viridiplantae</taxon>
        <taxon>Streptophyta</taxon>
        <taxon>Embryophyta</taxon>
        <taxon>Tracheophyta</taxon>
        <taxon>Spermatophyta</taxon>
        <taxon>Magnoliopsida</taxon>
        <taxon>eudicotyledons</taxon>
        <taxon>Gunneridae</taxon>
        <taxon>Pentapetalae</taxon>
        <taxon>rosids</taxon>
        <taxon>malvids</taxon>
        <taxon>Malvales</taxon>
        <taxon>Malvaceae</taxon>
        <taxon>Malvoideae</taxon>
        <taxon>Hibiscus</taxon>
    </lineage>
</organism>
<keyword evidence="2" id="KW-1003">Cell membrane</keyword>
<dbReference type="EMBL" id="JBBPBM010000016">
    <property type="protein sequence ID" value="KAK8557574.1"/>
    <property type="molecule type" value="Genomic_DNA"/>
</dbReference>
<keyword evidence="9" id="KW-1185">Reference proteome</keyword>
<evidence type="ECO:0000256" key="3">
    <source>
        <dbReference type="ARBA" id="ARBA00022527"/>
    </source>
</evidence>
<keyword evidence="3" id="KW-0418">Kinase</keyword>
<protein>
    <recommendedName>
        <fullName evidence="7">Protein kinase domain-containing protein</fullName>
    </recommendedName>
</protein>
<dbReference type="Pfam" id="PF00069">
    <property type="entry name" value="Pkinase"/>
    <property type="match status" value="1"/>
</dbReference>
<keyword evidence="3" id="KW-0723">Serine/threonine-protein kinase</keyword>
<accession>A0ABR2EFD6</accession>
<evidence type="ECO:0000256" key="5">
    <source>
        <dbReference type="ARBA" id="ARBA00023288"/>
    </source>
</evidence>
<dbReference type="PROSITE" id="PS50011">
    <property type="entry name" value="PROTEIN_KINASE_DOM"/>
    <property type="match status" value="1"/>
</dbReference>
<dbReference type="PROSITE" id="PS00108">
    <property type="entry name" value="PROTEIN_KINASE_ST"/>
    <property type="match status" value="1"/>
</dbReference>
<dbReference type="Gene3D" id="1.10.510.10">
    <property type="entry name" value="Transferase(Phosphotransferase) domain 1"/>
    <property type="match status" value="1"/>
</dbReference>
<feature type="domain" description="Protein kinase" evidence="7">
    <location>
        <begin position="1"/>
        <end position="291"/>
    </location>
</feature>
<dbReference type="InterPro" id="IPR011009">
    <property type="entry name" value="Kinase-like_dom_sf"/>
</dbReference>
<comment type="subcellular location">
    <subcellularLocation>
        <location evidence="1">Cell membrane</location>
        <topology evidence="1">Lipid-anchor</topology>
    </subcellularLocation>
</comment>
<gene>
    <name evidence="8" type="ORF">V6N12_009803</name>
</gene>
<dbReference type="InterPro" id="IPR008271">
    <property type="entry name" value="Ser/Thr_kinase_AS"/>
</dbReference>
<comment type="caution">
    <text evidence="8">The sequence shown here is derived from an EMBL/GenBank/DDBJ whole genome shotgun (WGS) entry which is preliminary data.</text>
</comment>
<reference evidence="8 9" key="1">
    <citation type="journal article" date="2024" name="G3 (Bethesda)">
        <title>Genome assembly of Hibiscus sabdariffa L. provides insights into metabolisms of medicinal natural products.</title>
        <authorList>
            <person name="Kim T."/>
        </authorList>
    </citation>
    <scope>NUCLEOTIDE SEQUENCE [LARGE SCALE GENOMIC DNA]</scope>
    <source>
        <strain evidence="8">TK-2024</strain>
        <tissue evidence="8">Old leaves</tissue>
    </source>
</reference>
<dbReference type="SMART" id="SM00220">
    <property type="entry name" value="S_TKc"/>
    <property type="match status" value="1"/>
</dbReference>
<evidence type="ECO:0000256" key="1">
    <source>
        <dbReference type="ARBA" id="ARBA00004193"/>
    </source>
</evidence>
<evidence type="ECO:0000259" key="7">
    <source>
        <dbReference type="PROSITE" id="PS50011"/>
    </source>
</evidence>
<evidence type="ECO:0000256" key="6">
    <source>
        <dbReference type="SAM" id="MobiDB-lite"/>
    </source>
</evidence>
<evidence type="ECO:0000256" key="2">
    <source>
        <dbReference type="ARBA" id="ARBA00022475"/>
    </source>
</evidence>
<sequence length="323" mass="35261">MKCFQCCSSQVEKEAKGVNKSSKKAQTSKSIPDSPQKAALLQQPSPDGNVSKPKAPAVPQPPNAIDGLKDVGKNNIAAQSFTFRELGAATKNFRRESLLGEDVSPRRKPLDWYTRMKIALGASKGLEYLHEKANPPVIYRDMKCSNILLDGEFNARLSDFGLAKLGPVGDKTHVSSRVMGTYGYCAPEYQRTGRLTVKSDIYSFGVVLLELITGRRVIDTTRSNQEQNLVAWAAPMFKVPSRFPQLADPLLKGDFPKKGLHQAVAVAAMCLRDDAAVRPTMNDVVIALSFLGNGPTADACSSDPYSESDQLVAKRECYDQDSS</sequence>
<keyword evidence="5" id="KW-0449">Lipoprotein</keyword>
<dbReference type="PANTHER" id="PTHR47985">
    <property type="entry name" value="OS07G0668900 PROTEIN"/>
    <property type="match status" value="1"/>
</dbReference>
<evidence type="ECO:0000256" key="4">
    <source>
        <dbReference type="ARBA" id="ARBA00023136"/>
    </source>
</evidence>
<dbReference type="SUPFAM" id="SSF56112">
    <property type="entry name" value="Protein kinase-like (PK-like)"/>
    <property type="match status" value="1"/>
</dbReference>
<evidence type="ECO:0000313" key="9">
    <source>
        <dbReference type="Proteomes" id="UP001472677"/>
    </source>
</evidence>
<dbReference type="Proteomes" id="UP001472677">
    <property type="component" value="Unassembled WGS sequence"/>
</dbReference>
<feature type="compositionally biased region" description="Polar residues" evidence="6">
    <location>
        <begin position="24"/>
        <end position="33"/>
    </location>
</feature>
<keyword evidence="3" id="KW-0808">Transferase</keyword>